<accession>A0A3S3PR42</accession>
<dbReference type="EMBL" id="QPKB01000001">
    <property type="protein sequence ID" value="RWR71842.1"/>
    <property type="molecule type" value="Genomic_DNA"/>
</dbReference>
<feature type="domain" description="Plastid lipid-associated protein/fibrillin conserved" evidence="4">
    <location>
        <begin position="92"/>
        <end position="274"/>
    </location>
</feature>
<sequence length="287" mass="32086">MNLMVTYMSTEPVRIPTIPSLHVLPPTPRIQILRKSSKAFPSTHPRIRISSIREYPSGFRPLPSIQAAEQSSGLVDGAPESGASRDWKAVDEIKSALYQAFEGTNRGIFGVQSGKKSEIESLVKLLESQNPNPDPTENLEKVDGCWKLVYSTISILGTKRTKLGLRDFVALGDFLQFINVAEGKAINVIKFGVRGLKMFTGQLVIVASFRIATKSRVDIKYENSSIAPDQLMNIFQKNYDLLLAIFNPEGWLEISYIDESMRIGRDDKGNIFILERSETEKAENYAL</sequence>
<evidence type="ECO:0000313" key="6">
    <source>
        <dbReference type="Proteomes" id="UP000283530"/>
    </source>
</evidence>
<dbReference type="AlphaFoldDB" id="A0A3S3PR42"/>
<comment type="subcellular location">
    <subcellularLocation>
        <location evidence="1">Plastid</location>
    </subcellularLocation>
</comment>
<proteinExistence type="predicted"/>
<protein>
    <submittedName>
        <fullName evidence="5">Putative plastid-lipid-associated protein 7, chloroplastic</fullName>
    </submittedName>
</protein>
<dbReference type="InterPro" id="IPR006843">
    <property type="entry name" value="PAP/fibrillin_dom"/>
</dbReference>
<keyword evidence="3" id="KW-0809">Transit peptide</keyword>
<evidence type="ECO:0000256" key="3">
    <source>
        <dbReference type="ARBA" id="ARBA00022946"/>
    </source>
</evidence>
<keyword evidence="6" id="KW-1185">Reference proteome</keyword>
<evidence type="ECO:0000256" key="2">
    <source>
        <dbReference type="ARBA" id="ARBA00022640"/>
    </source>
</evidence>
<evidence type="ECO:0000313" key="5">
    <source>
        <dbReference type="EMBL" id="RWR71842.1"/>
    </source>
</evidence>
<organism evidence="5 6">
    <name type="scientific">Cinnamomum micranthum f. kanehirae</name>
    <dbReference type="NCBI Taxonomy" id="337451"/>
    <lineage>
        <taxon>Eukaryota</taxon>
        <taxon>Viridiplantae</taxon>
        <taxon>Streptophyta</taxon>
        <taxon>Embryophyta</taxon>
        <taxon>Tracheophyta</taxon>
        <taxon>Spermatophyta</taxon>
        <taxon>Magnoliopsida</taxon>
        <taxon>Magnoliidae</taxon>
        <taxon>Laurales</taxon>
        <taxon>Lauraceae</taxon>
        <taxon>Cinnamomum</taxon>
    </lineage>
</organism>
<dbReference type="GO" id="GO:0009536">
    <property type="term" value="C:plastid"/>
    <property type="evidence" value="ECO:0007669"/>
    <property type="project" value="UniProtKB-SubCell"/>
</dbReference>
<keyword evidence="2" id="KW-0934">Plastid</keyword>
<dbReference type="InterPro" id="IPR039633">
    <property type="entry name" value="PAP"/>
</dbReference>
<dbReference type="STRING" id="337451.A0A3S3PR42"/>
<dbReference type="PANTHER" id="PTHR31906">
    <property type="entry name" value="PLASTID-LIPID-ASSOCIATED PROTEIN 4, CHLOROPLASTIC-RELATED"/>
    <property type="match status" value="1"/>
</dbReference>
<evidence type="ECO:0000259" key="4">
    <source>
        <dbReference type="Pfam" id="PF04755"/>
    </source>
</evidence>
<dbReference type="Proteomes" id="UP000283530">
    <property type="component" value="Unassembled WGS sequence"/>
</dbReference>
<comment type="caution">
    <text evidence="5">The sequence shown here is derived from an EMBL/GenBank/DDBJ whole genome shotgun (WGS) entry which is preliminary data.</text>
</comment>
<name>A0A3S3PR42_9MAGN</name>
<gene>
    <name evidence="5" type="ORF">CKAN_00002600</name>
</gene>
<dbReference type="Pfam" id="PF04755">
    <property type="entry name" value="PAP_fibrillin"/>
    <property type="match status" value="1"/>
</dbReference>
<reference evidence="5 6" key="1">
    <citation type="journal article" date="2019" name="Nat. Plants">
        <title>Stout camphor tree genome fills gaps in understanding of flowering plant genome evolution.</title>
        <authorList>
            <person name="Chaw S.M."/>
            <person name="Liu Y.C."/>
            <person name="Wu Y.W."/>
            <person name="Wang H.Y."/>
            <person name="Lin C.I."/>
            <person name="Wu C.S."/>
            <person name="Ke H.M."/>
            <person name="Chang L.Y."/>
            <person name="Hsu C.Y."/>
            <person name="Yang H.T."/>
            <person name="Sudianto E."/>
            <person name="Hsu M.H."/>
            <person name="Wu K.P."/>
            <person name="Wang L.N."/>
            <person name="Leebens-Mack J.H."/>
            <person name="Tsai I.J."/>
        </authorList>
    </citation>
    <scope>NUCLEOTIDE SEQUENCE [LARGE SCALE GENOMIC DNA]</scope>
    <source>
        <strain evidence="6">cv. Chaw 1501</strain>
        <tissue evidence="5">Young leaves</tissue>
    </source>
</reference>
<dbReference type="OrthoDB" id="201321at2759"/>
<evidence type="ECO:0000256" key="1">
    <source>
        <dbReference type="ARBA" id="ARBA00004474"/>
    </source>
</evidence>